<dbReference type="eggNOG" id="KOG0179">
    <property type="taxonomic scope" value="Eukaryota"/>
</dbReference>
<dbReference type="Gene3D" id="3.60.20.10">
    <property type="entry name" value="Glutamine Phosphoribosylpyrophosphate, subunit 1, domain 1"/>
    <property type="match status" value="1"/>
</dbReference>
<dbReference type="SUPFAM" id="SSF56235">
    <property type="entry name" value="N-terminal nucleophile aminohydrolases (Ntn hydrolases)"/>
    <property type="match status" value="1"/>
</dbReference>
<evidence type="ECO:0000256" key="3">
    <source>
        <dbReference type="ARBA" id="ARBA00022942"/>
    </source>
</evidence>
<feature type="non-terminal residue" evidence="4">
    <location>
        <position position="1"/>
    </location>
</feature>
<organism evidence="4 5">
    <name type="scientific">Thalassiosira oceanica</name>
    <name type="common">Marine diatom</name>
    <dbReference type="NCBI Taxonomy" id="159749"/>
    <lineage>
        <taxon>Eukaryota</taxon>
        <taxon>Sar</taxon>
        <taxon>Stramenopiles</taxon>
        <taxon>Ochrophyta</taxon>
        <taxon>Bacillariophyta</taxon>
        <taxon>Coscinodiscophyceae</taxon>
        <taxon>Thalassiosirophycidae</taxon>
        <taxon>Thalassiosirales</taxon>
        <taxon>Thalassiosiraceae</taxon>
        <taxon>Thalassiosira</taxon>
    </lineage>
</organism>
<dbReference type="Proteomes" id="UP000266841">
    <property type="component" value="Unassembled WGS sequence"/>
</dbReference>
<name>K0RV55_THAOC</name>
<evidence type="ECO:0000256" key="1">
    <source>
        <dbReference type="ARBA" id="ARBA00004123"/>
    </source>
</evidence>
<dbReference type="InterPro" id="IPR029055">
    <property type="entry name" value="Ntn_hydrolases_N"/>
</dbReference>
<dbReference type="PANTHER" id="PTHR32194">
    <property type="entry name" value="METALLOPROTEASE TLDD"/>
    <property type="match status" value="1"/>
</dbReference>
<dbReference type="AlphaFoldDB" id="K0RV55"/>
<dbReference type="OrthoDB" id="268479at2759"/>
<dbReference type="PANTHER" id="PTHR32194:SF2">
    <property type="entry name" value="PROTEASOME SUBUNIT BETA TYPE-1"/>
    <property type="match status" value="1"/>
</dbReference>
<sequence length="76" mass="8410">GRAVGAVVLIPLMDNVISHKNRLDERRDLPAEEVVEIVKDAFLTAGERDIYTGDAVDIMVITKDGIDKQTFQLKAD</sequence>
<dbReference type="GO" id="GO:0005839">
    <property type="term" value="C:proteasome core complex"/>
    <property type="evidence" value="ECO:0007669"/>
    <property type="project" value="TreeGrafter"/>
</dbReference>
<dbReference type="GO" id="GO:0005634">
    <property type="term" value="C:nucleus"/>
    <property type="evidence" value="ECO:0007669"/>
    <property type="project" value="UniProtKB-SubCell"/>
</dbReference>
<keyword evidence="3" id="KW-0647">Proteasome</keyword>
<accession>K0RV55</accession>
<evidence type="ECO:0000256" key="2">
    <source>
        <dbReference type="ARBA" id="ARBA00022490"/>
    </source>
</evidence>
<proteinExistence type="predicted"/>
<reference evidence="4 5" key="1">
    <citation type="journal article" date="2012" name="Genome Biol.">
        <title>Genome and low-iron response of an oceanic diatom adapted to chronic iron limitation.</title>
        <authorList>
            <person name="Lommer M."/>
            <person name="Specht M."/>
            <person name="Roy A.S."/>
            <person name="Kraemer L."/>
            <person name="Andreson R."/>
            <person name="Gutowska M.A."/>
            <person name="Wolf J."/>
            <person name="Bergner S.V."/>
            <person name="Schilhabel M.B."/>
            <person name="Klostermeier U.C."/>
            <person name="Beiko R.G."/>
            <person name="Rosenstiel P."/>
            <person name="Hippler M."/>
            <person name="Laroche J."/>
        </authorList>
    </citation>
    <scope>NUCLEOTIDE SEQUENCE [LARGE SCALE GENOMIC DNA]</scope>
    <source>
        <strain evidence="4 5">CCMP1005</strain>
    </source>
</reference>
<dbReference type="GO" id="GO:0051603">
    <property type="term" value="P:proteolysis involved in protein catabolic process"/>
    <property type="evidence" value="ECO:0007669"/>
    <property type="project" value="TreeGrafter"/>
</dbReference>
<dbReference type="EMBL" id="AGNL01031816">
    <property type="protein sequence ID" value="EJK56324.1"/>
    <property type="molecule type" value="Genomic_DNA"/>
</dbReference>
<comment type="caution">
    <text evidence="4">The sequence shown here is derived from an EMBL/GenBank/DDBJ whole genome shotgun (WGS) entry which is preliminary data.</text>
</comment>
<comment type="subcellular location">
    <subcellularLocation>
        <location evidence="1">Nucleus</location>
    </subcellularLocation>
</comment>
<evidence type="ECO:0000313" key="4">
    <source>
        <dbReference type="EMBL" id="EJK56324.1"/>
    </source>
</evidence>
<evidence type="ECO:0008006" key="6">
    <source>
        <dbReference type="Google" id="ProtNLM"/>
    </source>
</evidence>
<dbReference type="GO" id="GO:0005737">
    <property type="term" value="C:cytoplasm"/>
    <property type="evidence" value="ECO:0007669"/>
    <property type="project" value="TreeGrafter"/>
</dbReference>
<dbReference type="InterPro" id="IPR023333">
    <property type="entry name" value="Proteasome_suB-type"/>
</dbReference>
<protein>
    <recommendedName>
        <fullName evidence="6">Proteasome subunit beta</fullName>
    </recommendedName>
</protein>
<keyword evidence="2" id="KW-0963">Cytoplasm</keyword>
<evidence type="ECO:0000313" key="5">
    <source>
        <dbReference type="Proteomes" id="UP000266841"/>
    </source>
</evidence>
<gene>
    <name evidence="4" type="ORF">THAOC_23819</name>
</gene>
<keyword evidence="5" id="KW-1185">Reference proteome</keyword>